<keyword evidence="2" id="KW-1185">Reference proteome</keyword>
<dbReference type="Proteomes" id="UP000750711">
    <property type="component" value="Unassembled WGS sequence"/>
</dbReference>
<dbReference type="AlphaFoldDB" id="A0A9P8L8A3"/>
<evidence type="ECO:0000313" key="1">
    <source>
        <dbReference type="EMBL" id="KAH0556092.1"/>
    </source>
</evidence>
<organism evidence="1 2">
    <name type="scientific">Trichoglossum hirsutum</name>
    <dbReference type="NCBI Taxonomy" id="265104"/>
    <lineage>
        <taxon>Eukaryota</taxon>
        <taxon>Fungi</taxon>
        <taxon>Dikarya</taxon>
        <taxon>Ascomycota</taxon>
        <taxon>Pezizomycotina</taxon>
        <taxon>Geoglossomycetes</taxon>
        <taxon>Geoglossales</taxon>
        <taxon>Geoglossaceae</taxon>
        <taxon>Trichoglossum</taxon>
    </lineage>
</organism>
<reference evidence="1" key="1">
    <citation type="submission" date="2021-03" db="EMBL/GenBank/DDBJ databases">
        <title>Comparative genomics and phylogenomic investigation of the class Geoglossomycetes provide insights into ecological specialization and systematics.</title>
        <authorList>
            <person name="Melie T."/>
            <person name="Pirro S."/>
            <person name="Miller A.N."/>
            <person name="Quandt A."/>
        </authorList>
    </citation>
    <scope>NUCLEOTIDE SEQUENCE</scope>
    <source>
        <strain evidence="1">CAQ_001_2017</strain>
    </source>
</reference>
<sequence>MMAHPTPRVEDYTVGWICALPIEHAAAMEMLDEEHQDLPYGWTGTNVGTNPAATVASRVPKKVAEQGDERLMKRDREEIDYRRNYLDHLRILPDAELARRQKIEQAIEFARRQGIELVRRQRTKLTGMQEIEPARRQRIEQEAELVRRQEIESARRQRIEQAVELARRQEIEFTGWQQTGFIRRQRAE</sequence>
<dbReference type="InterPro" id="IPR035994">
    <property type="entry name" value="Nucleoside_phosphorylase_sf"/>
</dbReference>
<comment type="caution">
    <text evidence="1">The sequence shown here is derived from an EMBL/GenBank/DDBJ whole genome shotgun (WGS) entry which is preliminary data.</text>
</comment>
<dbReference type="EMBL" id="JAGHQM010001230">
    <property type="protein sequence ID" value="KAH0556092.1"/>
    <property type="molecule type" value="Genomic_DNA"/>
</dbReference>
<dbReference type="GO" id="GO:0009116">
    <property type="term" value="P:nucleoside metabolic process"/>
    <property type="evidence" value="ECO:0007669"/>
    <property type="project" value="InterPro"/>
</dbReference>
<name>A0A9P8L8A3_9PEZI</name>
<gene>
    <name evidence="1" type="ORF">GP486_005974</name>
</gene>
<dbReference type="GO" id="GO:0003824">
    <property type="term" value="F:catalytic activity"/>
    <property type="evidence" value="ECO:0007669"/>
    <property type="project" value="InterPro"/>
</dbReference>
<proteinExistence type="predicted"/>
<protein>
    <submittedName>
        <fullName evidence="1">Uncharacterized protein</fullName>
    </submittedName>
</protein>
<dbReference type="Gene3D" id="3.40.50.1580">
    <property type="entry name" value="Nucleoside phosphorylase domain"/>
    <property type="match status" value="1"/>
</dbReference>
<accession>A0A9P8L8A3</accession>
<evidence type="ECO:0000313" key="2">
    <source>
        <dbReference type="Proteomes" id="UP000750711"/>
    </source>
</evidence>